<reference evidence="9 10" key="1">
    <citation type="submission" date="2014-06" db="EMBL/GenBank/DDBJ databases">
        <authorList>
            <consortium name="DOE Joint Genome Institute"/>
            <person name="Kuo A."/>
            <person name="Kohler A."/>
            <person name="Nagy L.G."/>
            <person name="Floudas D."/>
            <person name="Copeland A."/>
            <person name="Barry K.W."/>
            <person name="Cichocki N."/>
            <person name="Veneault-Fourrey C."/>
            <person name="LaButti K."/>
            <person name="Lindquist E.A."/>
            <person name="Lipzen A."/>
            <person name="Lundell T."/>
            <person name="Morin E."/>
            <person name="Murat C."/>
            <person name="Sun H."/>
            <person name="Tunlid A."/>
            <person name="Henrissat B."/>
            <person name="Grigoriev I.V."/>
            <person name="Hibbett D.S."/>
            <person name="Martin F."/>
            <person name="Nordberg H.P."/>
            <person name="Cantor M.N."/>
            <person name="Hua S.X."/>
        </authorList>
    </citation>
    <scope>NUCLEOTIDE SEQUENCE [LARGE SCALE GENOMIC DNA]</scope>
    <source>
        <strain evidence="9 10">ATCC 200175</strain>
    </source>
</reference>
<evidence type="ECO:0000256" key="3">
    <source>
        <dbReference type="ARBA" id="ARBA00022741"/>
    </source>
</evidence>
<dbReference type="OrthoDB" id="6500128at2759"/>
<feature type="transmembrane region" description="Helical" evidence="7">
    <location>
        <begin position="12"/>
        <end position="32"/>
    </location>
</feature>
<evidence type="ECO:0000256" key="1">
    <source>
        <dbReference type="ARBA" id="ARBA00004141"/>
    </source>
</evidence>
<dbReference type="GO" id="GO:0005524">
    <property type="term" value="F:ATP binding"/>
    <property type="evidence" value="ECO:0007669"/>
    <property type="project" value="UniProtKB-KW"/>
</dbReference>
<keyword evidence="3" id="KW-0547">Nucleotide-binding</keyword>
<reference evidence="10" key="2">
    <citation type="submission" date="2015-01" db="EMBL/GenBank/DDBJ databases">
        <title>Evolutionary Origins and Diversification of the Mycorrhizal Mutualists.</title>
        <authorList>
            <consortium name="DOE Joint Genome Institute"/>
            <consortium name="Mycorrhizal Genomics Consortium"/>
            <person name="Kohler A."/>
            <person name="Kuo A."/>
            <person name="Nagy L.G."/>
            <person name="Floudas D."/>
            <person name="Copeland A."/>
            <person name="Barry K.W."/>
            <person name="Cichocki N."/>
            <person name="Veneault-Fourrey C."/>
            <person name="LaButti K."/>
            <person name="Lindquist E.A."/>
            <person name="Lipzen A."/>
            <person name="Lundell T."/>
            <person name="Morin E."/>
            <person name="Murat C."/>
            <person name="Riley R."/>
            <person name="Ohm R."/>
            <person name="Sun H."/>
            <person name="Tunlid A."/>
            <person name="Henrissat B."/>
            <person name="Grigoriev I.V."/>
            <person name="Hibbett D.S."/>
            <person name="Martin F."/>
        </authorList>
    </citation>
    <scope>NUCLEOTIDE SEQUENCE [LARGE SCALE GENOMIC DNA]</scope>
    <source>
        <strain evidence="10">ATCC 200175</strain>
    </source>
</reference>
<dbReference type="GO" id="GO:0016887">
    <property type="term" value="F:ATP hydrolysis activity"/>
    <property type="evidence" value="ECO:0007669"/>
    <property type="project" value="InterPro"/>
</dbReference>
<evidence type="ECO:0000313" key="9">
    <source>
        <dbReference type="EMBL" id="KIJ08285.1"/>
    </source>
</evidence>
<organism evidence="9 10">
    <name type="scientific">Paxillus involutus ATCC 200175</name>
    <dbReference type="NCBI Taxonomy" id="664439"/>
    <lineage>
        <taxon>Eukaryota</taxon>
        <taxon>Fungi</taxon>
        <taxon>Dikarya</taxon>
        <taxon>Basidiomycota</taxon>
        <taxon>Agaricomycotina</taxon>
        <taxon>Agaricomycetes</taxon>
        <taxon>Agaricomycetidae</taxon>
        <taxon>Boletales</taxon>
        <taxon>Paxilineae</taxon>
        <taxon>Paxillaceae</taxon>
        <taxon>Paxillus</taxon>
    </lineage>
</organism>
<evidence type="ECO:0000259" key="8">
    <source>
        <dbReference type="PROSITE" id="PS50893"/>
    </source>
</evidence>
<dbReference type="InterPro" id="IPR027417">
    <property type="entry name" value="P-loop_NTPase"/>
</dbReference>
<feature type="domain" description="ABC transporter" evidence="8">
    <location>
        <begin position="107"/>
        <end position="282"/>
    </location>
</feature>
<accession>A0A0C9SYP9</accession>
<dbReference type="EMBL" id="KN819657">
    <property type="protein sequence ID" value="KIJ08285.1"/>
    <property type="molecule type" value="Genomic_DNA"/>
</dbReference>
<dbReference type="InterPro" id="IPR003439">
    <property type="entry name" value="ABC_transporter-like_ATP-bd"/>
</dbReference>
<evidence type="ECO:0000256" key="2">
    <source>
        <dbReference type="ARBA" id="ARBA00022692"/>
    </source>
</evidence>
<keyword evidence="10" id="KW-1185">Reference proteome</keyword>
<dbReference type="PROSITE" id="PS50893">
    <property type="entry name" value="ABC_TRANSPORTER_2"/>
    <property type="match status" value="1"/>
</dbReference>
<dbReference type="SMART" id="SM00382">
    <property type="entry name" value="AAA"/>
    <property type="match status" value="1"/>
</dbReference>
<evidence type="ECO:0000256" key="5">
    <source>
        <dbReference type="ARBA" id="ARBA00022989"/>
    </source>
</evidence>
<dbReference type="CDD" id="cd03228">
    <property type="entry name" value="ABCC_MRP_Like"/>
    <property type="match status" value="1"/>
</dbReference>
<dbReference type="GO" id="GO:0016020">
    <property type="term" value="C:membrane"/>
    <property type="evidence" value="ECO:0007669"/>
    <property type="project" value="UniProtKB-SubCell"/>
</dbReference>
<dbReference type="PANTHER" id="PTHR24221">
    <property type="entry name" value="ATP-BINDING CASSETTE SUB-FAMILY B"/>
    <property type="match status" value="1"/>
</dbReference>
<proteinExistence type="predicted"/>
<dbReference type="PANTHER" id="PTHR24221:SF581">
    <property type="entry name" value="P-LOOP CONTAINING NUCLEOSIDE TRIPHOSPHATE HYDROLASE PROTEIN"/>
    <property type="match status" value="1"/>
</dbReference>
<feature type="non-terminal residue" evidence="9">
    <location>
        <position position="282"/>
    </location>
</feature>
<keyword evidence="6 7" id="KW-0472">Membrane</keyword>
<keyword evidence="2 7" id="KW-0812">Transmembrane</keyword>
<evidence type="ECO:0000256" key="4">
    <source>
        <dbReference type="ARBA" id="ARBA00022840"/>
    </source>
</evidence>
<dbReference type="Gene3D" id="1.20.1560.10">
    <property type="entry name" value="ABC transporter type 1, transmembrane domain"/>
    <property type="match status" value="1"/>
</dbReference>
<dbReference type="Proteomes" id="UP000053647">
    <property type="component" value="Unassembled WGS sequence"/>
</dbReference>
<gene>
    <name evidence="9" type="ORF">PAXINDRAFT_89064</name>
</gene>
<dbReference type="InterPro" id="IPR039421">
    <property type="entry name" value="Type_1_exporter"/>
</dbReference>
<dbReference type="GO" id="GO:0042626">
    <property type="term" value="F:ATPase-coupled transmembrane transporter activity"/>
    <property type="evidence" value="ECO:0007669"/>
    <property type="project" value="TreeGrafter"/>
</dbReference>
<dbReference type="HOGENOM" id="CLU_000604_84_3_1"/>
<sequence>LSIGIRGTFVEGCTYGVASALIYLAGALLFYVGAVPITRGTCRYLQIVQVLNLVVFTVTIGSQFMAFNQKIVKTVQARTGLFELVNLRTDGTNEAQGILHPPIEGDLVLKKVCFAYPTNPDTPVLTNLSMKVAQGECVALVGASGCGKSTVAALLQRLYEPTSGNIPFGLNELRSTDVRGLADNIDVLAKMVASEERYPVGEHAALISGGQGQRLQITRALARPSRILTLDECTSALDGANQSAVMEMIKGAKVGRTAAMIIHRVPAMKMWMCDQILVIDGG</sequence>
<evidence type="ECO:0000256" key="6">
    <source>
        <dbReference type="ARBA" id="ARBA00023136"/>
    </source>
</evidence>
<keyword evidence="5 7" id="KW-1133">Transmembrane helix</keyword>
<evidence type="ECO:0000256" key="7">
    <source>
        <dbReference type="SAM" id="Phobius"/>
    </source>
</evidence>
<comment type="subcellular location">
    <subcellularLocation>
        <location evidence="1">Membrane</location>
        <topology evidence="1">Multi-pass membrane protein</topology>
    </subcellularLocation>
</comment>
<keyword evidence="4" id="KW-0067">ATP-binding</keyword>
<dbReference type="Pfam" id="PF00005">
    <property type="entry name" value="ABC_tran"/>
    <property type="match status" value="2"/>
</dbReference>
<evidence type="ECO:0000313" key="10">
    <source>
        <dbReference type="Proteomes" id="UP000053647"/>
    </source>
</evidence>
<dbReference type="AlphaFoldDB" id="A0A0C9SYP9"/>
<name>A0A0C9SYP9_PAXIN</name>
<dbReference type="InterPro" id="IPR036640">
    <property type="entry name" value="ABC1_TM_sf"/>
</dbReference>
<dbReference type="InterPro" id="IPR003593">
    <property type="entry name" value="AAA+_ATPase"/>
</dbReference>
<protein>
    <recommendedName>
        <fullName evidence="8">ABC transporter domain-containing protein</fullName>
    </recommendedName>
</protein>
<dbReference type="Gene3D" id="3.40.50.300">
    <property type="entry name" value="P-loop containing nucleotide triphosphate hydrolases"/>
    <property type="match status" value="2"/>
</dbReference>
<dbReference type="SUPFAM" id="SSF52540">
    <property type="entry name" value="P-loop containing nucleoside triphosphate hydrolases"/>
    <property type="match status" value="1"/>
</dbReference>
<feature type="transmembrane region" description="Helical" evidence="7">
    <location>
        <begin position="44"/>
        <end position="67"/>
    </location>
</feature>